<dbReference type="SUPFAM" id="SSF53098">
    <property type="entry name" value="Ribonuclease H-like"/>
    <property type="match status" value="1"/>
</dbReference>
<dbReference type="EMBL" id="JAOYFB010000036">
    <property type="protein sequence ID" value="KAK4021655.1"/>
    <property type="molecule type" value="Genomic_DNA"/>
</dbReference>
<evidence type="ECO:0000313" key="7">
    <source>
        <dbReference type="Proteomes" id="UP001234178"/>
    </source>
</evidence>
<gene>
    <name evidence="6" type="ORF">OUZ56_003565</name>
</gene>
<proteinExistence type="predicted"/>
<keyword evidence="7" id="KW-1185">Reference proteome</keyword>
<comment type="subcellular location">
    <subcellularLocation>
        <location evidence="1">Nucleus</location>
    </subcellularLocation>
</comment>
<dbReference type="InterPro" id="IPR012337">
    <property type="entry name" value="RNaseH-like_sf"/>
</dbReference>
<comment type="caution">
    <text evidence="6">The sequence shown here is derived from an EMBL/GenBank/DDBJ whole genome shotgun (WGS) entry which is preliminary data.</text>
</comment>
<dbReference type="PANTHER" id="PTHR46481">
    <property type="entry name" value="ZINC FINGER BED DOMAIN-CONTAINING PROTEIN 4"/>
    <property type="match status" value="1"/>
</dbReference>
<keyword evidence="2" id="KW-0479">Metal-binding</keyword>
<dbReference type="Proteomes" id="UP001234178">
    <property type="component" value="Unassembled WGS sequence"/>
</dbReference>
<name>A0ABR0A9H4_9CRUS</name>
<evidence type="ECO:0000256" key="4">
    <source>
        <dbReference type="ARBA" id="ARBA00022833"/>
    </source>
</evidence>
<evidence type="ECO:0000256" key="2">
    <source>
        <dbReference type="ARBA" id="ARBA00022723"/>
    </source>
</evidence>
<keyword evidence="4" id="KW-0862">Zinc</keyword>
<reference evidence="6 7" key="1">
    <citation type="journal article" date="2023" name="Nucleic Acids Res.">
        <title>The hologenome of Daphnia magna reveals possible DNA methylation and microbiome-mediated evolution of the host genome.</title>
        <authorList>
            <person name="Chaturvedi A."/>
            <person name="Li X."/>
            <person name="Dhandapani V."/>
            <person name="Marshall H."/>
            <person name="Kissane S."/>
            <person name="Cuenca-Cambronero M."/>
            <person name="Asole G."/>
            <person name="Calvet F."/>
            <person name="Ruiz-Romero M."/>
            <person name="Marangio P."/>
            <person name="Guigo R."/>
            <person name="Rago D."/>
            <person name="Mirbahai L."/>
            <person name="Eastwood N."/>
            <person name="Colbourne J.K."/>
            <person name="Zhou J."/>
            <person name="Mallon E."/>
            <person name="Orsini L."/>
        </authorList>
    </citation>
    <scope>NUCLEOTIDE SEQUENCE [LARGE SCALE GENOMIC DNA]</scope>
    <source>
        <strain evidence="6">LRV0_1</strain>
    </source>
</reference>
<evidence type="ECO:0000256" key="3">
    <source>
        <dbReference type="ARBA" id="ARBA00022771"/>
    </source>
</evidence>
<protein>
    <submittedName>
        <fullName evidence="6">Uncharacterized protein</fullName>
    </submittedName>
</protein>
<keyword evidence="5" id="KW-0539">Nucleus</keyword>
<evidence type="ECO:0000313" key="6">
    <source>
        <dbReference type="EMBL" id="KAK4021655.1"/>
    </source>
</evidence>
<evidence type="ECO:0000256" key="1">
    <source>
        <dbReference type="ARBA" id="ARBA00004123"/>
    </source>
</evidence>
<accession>A0ABR0A9H4</accession>
<keyword evidence="3" id="KW-0863">Zinc-finger</keyword>
<sequence>MFLLLCVTTDNASSNGTFIEELTRLTKDFDCPFEKENWIRCFAHILNLASQDALECLKPNIEKRIALFKSVLAADNFDIGEEIRDDEEGIKIQRALDATTTQRELRGSEIHEEEWEKIKEAVELLDPFALTTRFLEGYKYPTLGAVLPLFTKLLMSLQKWNLDVGHSMKSRESALAATVKLKKYYKRLTLVYIVSTVLDARLKVEYFTTGLRWEAGDGDSSSGESLGKV</sequence>
<dbReference type="PANTHER" id="PTHR46481:SF10">
    <property type="entry name" value="ZINC FINGER BED DOMAIN-CONTAINING PROTEIN 39"/>
    <property type="match status" value="1"/>
</dbReference>
<evidence type="ECO:0000256" key="5">
    <source>
        <dbReference type="ARBA" id="ARBA00023242"/>
    </source>
</evidence>
<dbReference type="InterPro" id="IPR052035">
    <property type="entry name" value="ZnF_BED_domain_contain"/>
</dbReference>
<organism evidence="6 7">
    <name type="scientific">Daphnia magna</name>
    <dbReference type="NCBI Taxonomy" id="35525"/>
    <lineage>
        <taxon>Eukaryota</taxon>
        <taxon>Metazoa</taxon>
        <taxon>Ecdysozoa</taxon>
        <taxon>Arthropoda</taxon>
        <taxon>Crustacea</taxon>
        <taxon>Branchiopoda</taxon>
        <taxon>Diplostraca</taxon>
        <taxon>Cladocera</taxon>
        <taxon>Anomopoda</taxon>
        <taxon>Daphniidae</taxon>
        <taxon>Daphnia</taxon>
    </lineage>
</organism>